<dbReference type="PANTHER" id="PTHR33480:SF5">
    <property type="entry name" value="SI:DKEY-51D8.9"/>
    <property type="match status" value="1"/>
</dbReference>
<keyword evidence="3" id="KW-1185">Reference proteome</keyword>
<dbReference type="EMBL" id="JAHRIQ010026457">
    <property type="protein sequence ID" value="MEQ2230142.1"/>
    <property type="molecule type" value="Genomic_DNA"/>
</dbReference>
<comment type="caution">
    <text evidence="2">The sequence shown here is derived from an EMBL/GenBank/DDBJ whole genome shotgun (WGS) entry which is preliminary data.</text>
</comment>
<dbReference type="PANTHER" id="PTHR33480">
    <property type="entry name" value="SET DOMAIN-CONTAINING PROTEIN-RELATED"/>
    <property type="match status" value="1"/>
</dbReference>
<accession>A0ABV0TD26</accession>
<gene>
    <name evidence="2" type="ORF">ILYODFUR_026212</name>
</gene>
<evidence type="ECO:0000313" key="3">
    <source>
        <dbReference type="Proteomes" id="UP001482620"/>
    </source>
</evidence>
<feature type="compositionally biased region" description="Polar residues" evidence="1">
    <location>
        <begin position="525"/>
        <end position="537"/>
    </location>
</feature>
<feature type="region of interest" description="Disordered" evidence="1">
    <location>
        <begin position="455"/>
        <end position="548"/>
    </location>
</feature>
<feature type="compositionally biased region" description="Polar residues" evidence="1">
    <location>
        <begin position="495"/>
        <end position="505"/>
    </location>
</feature>
<protein>
    <submittedName>
        <fullName evidence="2">Uncharacterized protein</fullName>
    </submittedName>
</protein>
<reference evidence="2 3" key="1">
    <citation type="submission" date="2021-06" db="EMBL/GenBank/DDBJ databases">
        <authorList>
            <person name="Palmer J.M."/>
        </authorList>
    </citation>
    <scope>NUCLEOTIDE SEQUENCE [LARGE SCALE GENOMIC DNA]</scope>
    <source>
        <strain evidence="3">if_2019</strain>
        <tissue evidence="2">Muscle</tissue>
    </source>
</reference>
<evidence type="ECO:0000256" key="1">
    <source>
        <dbReference type="SAM" id="MobiDB-lite"/>
    </source>
</evidence>
<evidence type="ECO:0000313" key="2">
    <source>
        <dbReference type="EMBL" id="MEQ2230142.1"/>
    </source>
</evidence>
<organism evidence="2 3">
    <name type="scientific">Ilyodon furcidens</name>
    <name type="common">goldbreast splitfin</name>
    <dbReference type="NCBI Taxonomy" id="33524"/>
    <lineage>
        <taxon>Eukaryota</taxon>
        <taxon>Metazoa</taxon>
        <taxon>Chordata</taxon>
        <taxon>Craniata</taxon>
        <taxon>Vertebrata</taxon>
        <taxon>Euteleostomi</taxon>
        <taxon>Actinopterygii</taxon>
        <taxon>Neopterygii</taxon>
        <taxon>Teleostei</taxon>
        <taxon>Neoteleostei</taxon>
        <taxon>Acanthomorphata</taxon>
        <taxon>Ovalentaria</taxon>
        <taxon>Atherinomorphae</taxon>
        <taxon>Cyprinodontiformes</taxon>
        <taxon>Goodeidae</taxon>
        <taxon>Ilyodon</taxon>
    </lineage>
</organism>
<dbReference type="Proteomes" id="UP001482620">
    <property type="component" value="Unassembled WGS sequence"/>
</dbReference>
<name>A0ABV0TD26_9TELE</name>
<sequence>MWRHFRSCKFKPQDKSSKKGKTRVQALCAFAEPVPPKFSDSYWKFLSEMHQDEITVACKKDQCILDFGYRLFHKNERVVSQHQYIRQKLRELGRLLLEARNIASVNSIRDLIKPEKYVTVVAAARRLAGFNEESGNYQRPSLARKVGHDMHSLAMFIKTEGLKMKDKEAVQNAEEFAQLYQESWKYDIASQALTQLEQKKWNAPLLLPFTHDVQILHNHLLERQQECLHALKEEASQSSWKDLAKVTLAQVILFNRRRAGEVSRMHLSVYLSKDTSETHEDVNLALTALEQKLCNYFVRITIVGKRGRKVPVLLGPMMKESLDALTERREECGVLKENQYLFALPNSVHYLRGSDCIRQFVSECSGLKNPTALTSTKLRKHIATLSTVLNLKTTELDQLADFLGHNVAVHRKHYRLPEGTIQLAKISKVLLAMEQGRLGEYKGKSLDEIHLDVNETLDMDGSPQEKADMPDGTEDGTKLSSQEEDPEASEETPCIPTSSGSSQENLTKKKVTNSDGLMPEVIEVTSCTPTSSGQSNERSAKKRGKEKVVKRSWTPEECAAVNKHLRKYILTNQVPGKLDCERCIAAEPQALSNRDWRAVKYFVKNRITTLRRKYE</sequence>
<proteinExistence type="predicted"/>